<proteinExistence type="predicted"/>
<evidence type="ECO:0000313" key="3">
    <source>
        <dbReference type="Proteomes" id="UP000265515"/>
    </source>
</evidence>
<evidence type="ECO:0000256" key="1">
    <source>
        <dbReference type="SAM" id="MobiDB-lite"/>
    </source>
</evidence>
<feature type="region of interest" description="Disordered" evidence="1">
    <location>
        <begin position="1"/>
        <end position="85"/>
    </location>
</feature>
<gene>
    <name evidence="2" type="ORF">CBR_g44934</name>
</gene>
<comment type="caution">
    <text evidence="2">The sequence shown here is derived from an EMBL/GenBank/DDBJ whole genome shotgun (WGS) entry which is preliminary data.</text>
</comment>
<protein>
    <submittedName>
        <fullName evidence="2">Uncharacterized protein</fullName>
    </submittedName>
</protein>
<feature type="region of interest" description="Disordered" evidence="1">
    <location>
        <begin position="306"/>
        <end position="507"/>
    </location>
</feature>
<feature type="compositionally biased region" description="Basic and acidic residues" evidence="1">
    <location>
        <begin position="371"/>
        <end position="406"/>
    </location>
</feature>
<feature type="compositionally biased region" description="Basic and acidic residues" evidence="1">
    <location>
        <begin position="609"/>
        <end position="624"/>
    </location>
</feature>
<dbReference type="EMBL" id="BFEA01000600">
    <property type="protein sequence ID" value="GBG87198.1"/>
    <property type="molecule type" value="Genomic_DNA"/>
</dbReference>
<feature type="region of interest" description="Disordered" evidence="1">
    <location>
        <begin position="569"/>
        <end position="624"/>
    </location>
</feature>
<dbReference type="Gramene" id="GBG87198">
    <property type="protein sequence ID" value="GBG87198"/>
    <property type="gene ID" value="CBR_g44934"/>
</dbReference>
<accession>A0A388LXZ6</accession>
<organism evidence="2 3">
    <name type="scientific">Chara braunii</name>
    <name type="common">Braun's stonewort</name>
    <dbReference type="NCBI Taxonomy" id="69332"/>
    <lineage>
        <taxon>Eukaryota</taxon>
        <taxon>Viridiplantae</taxon>
        <taxon>Streptophyta</taxon>
        <taxon>Charophyceae</taxon>
        <taxon>Charales</taxon>
        <taxon>Characeae</taxon>
        <taxon>Chara</taxon>
    </lineage>
</organism>
<evidence type="ECO:0000313" key="2">
    <source>
        <dbReference type="EMBL" id="GBG87198.1"/>
    </source>
</evidence>
<keyword evidence="3" id="KW-1185">Reference proteome</keyword>
<feature type="compositionally biased region" description="Basic and acidic residues" evidence="1">
    <location>
        <begin position="439"/>
        <end position="450"/>
    </location>
</feature>
<reference evidence="2 3" key="1">
    <citation type="journal article" date="2018" name="Cell">
        <title>The Chara Genome: Secondary Complexity and Implications for Plant Terrestrialization.</title>
        <authorList>
            <person name="Nishiyama T."/>
            <person name="Sakayama H."/>
            <person name="Vries J.D."/>
            <person name="Buschmann H."/>
            <person name="Saint-Marcoux D."/>
            <person name="Ullrich K.K."/>
            <person name="Haas F.B."/>
            <person name="Vanderstraeten L."/>
            <person name="Becker D."/>
            <person name="Lang D."/>
            <person name="Vosolsobe S."/>
            <person name="Rombauts S."/>
            <person name="Wilhelmsson P.K.I."/>
            <person name="Janitza P."/>
            <person name="Kern R."/>
            <person name="Heyl A."/>
            <person name="Rumpler F."/>
            <person name="Villalobos L.I.A.C."/>
            <person name="Clay J.M."/>
            <person name="Skokan R."/>
            <person name="Toyoda A."/>
            <person name="Suzuki Y."/>
            <person name="Kagoshima H."/>
            <person name="Schijlen E."/>
            <person name="Tajeshwar N."/>
            <person name="Catarino B."/>
            <person name="Hetherington A.J."/>
            <person name="Saltykova A."/>
            <person name="Bonnot C."/>
            <person name="Breuninger H."/>
            <person name="Symeonidi A."/>
            <person name="Radhakrishnan G.V."/>
            <person name="Van Nieuwerburgh F."/>
            <person name="Deforce D."/>
            <person name="Chang C."/>
            <person name="Karol K.G."/>
            <person name="Hedrich R."/>
            <person name="Ulvskov P."/>
            <person name="Glockner G."/>
            <person name="Delwiche C.F."/>
            <person name="Petrasek J."/>
            <person name="Van de Peer Y."/>
            <person name="Friml J."/>
            <person name="Beilby M."/>
            <person name="Dolan L."/>
            <person name="Kohara Y."/>
            <person name="Sugano S."/>
            <person name="Fujiyama A."/>
            <person name="Delaux P.-M."/>
            <person name="Quint M."/>
            <person name="TheiBen G."/>
            <person name="Hagemann M."/>
            <person name="Harholt J."/>
            <person name="Dunand C."/>
            <person name="Zachgo S."/>
            <person name="Langdale J."/>
            <person name="Maumus F."/>
            <person name="Straeten D.V.D."/>
            <person name="Gould S.B."/>
            <person name="Rensing S.A."/>
        </authorList>
    </citation>
    <scope>NUCLEOTIDE SEQUENCE [LARGE SCALE GENOMIC DNA]</scope>
    <source>
        <strain evidence="2 3">S276</strain>
    </source>
</reference>
<feature type="compositionally biased region" description="Basic and acidic residues" evidence="1">
    <location>
        <begin position="581"/>
        <end position="593"/>
    </location>
</feature>
<dbReference type="AlphaFoldDB" id="A0A388LXZ6"/>
<feature type="compositionally biased region" description="Gly residues" evidence="1">
    <location>
        <begin position="27"/>
        <end position="49"/>
    </location>
</feature>
<dbReference type="Proteomes" id="UP000265515">
    <property type="component" value="Unassembled WGS sequence"/>
</dbReference>
<feature type="compositionally biased region" description="Basic and acidic residues" evidence="1">
    <location>
        <begin position="69"/>
        <end position="85"/>
    </location>
</feature>
<name>A0A388LXZ6_CHABU</name>
<feature type="region of interest" description="Disordered" evidence="1">
    <location>
        <begin position="223"/>
        <end position="249"/>
    </location>
</feature>
<sequence length="624" mass="66957">MSQPPSGGQHPGGGGGGDEGDGESDGGDGSGSHGGGDGGDGSRSVGGGEGGDDSRSAGKGSGGKRRAFRSRESRETDSHCVGSRDSDMRYEAPLKSYQVRVDLHLFARILFPDVEESPSHRTQPTSSVHNTLLLRLLEEGERLQHMATSPERQHHSLAETASSFCLEVGMPALRRSESATVSSLSSGERRKLRIDSELLTSPCGPSSSSARRKVQIDSELLTSPCRPSASSAPHATIPRGQENVRSNPPHLQLGTISPCSPPFSYVETQDWQSCKVLEGPAAGVLETGGSEYERHASEGVSVDFETKSTATPGEEELSPGAHAVQREEESQHWQSHRVLETGASEYERHASEVATVDSESKSTAAPGEEELSQREEETQHWPAREVLKGLDARVLETGASEHERQASEGASVDSESKSTTTPGIEELSQEAHALQQEEETQHWPAREVLKGVDAGVLKIGASEHERQASEGASVDSESKSTTTPGQEELSQEAHALQREEGTQHWSARKVLKGLDAGVRVIGTSEEVLHSRSVVATTQEGDVKGGQWTFVEGNDRGEEGRTWTFVEARLLGDEEGEEEPLVETRVHGDEKGEEPVVEGGEVAVDIQMDPEQKDHDSSSTRCGEE</sequence>